<dbReference type="InterPro" id="IPR008258">
    <property type="entry name" value="Transglycosylase_SLT_dom_1"/>
</dbReference>
<sequence length="246" mass="26418">MVAHSAEGLSPQVLALAERCAPDVHPLTIAYLVNAESRNNPLAININGNYELPGQPATEREAREAVQRLERQGLNFDVGYAQINSANFRGLGLTGTQLLDGCTNLRAAARVLGDCYARAALTVGEGQAALQRALSCYNTGSQGKGFTNGYVARVLAQVRLRIPALLDGPLDPNGANNFPRKRRGVMSQTPPSSRTGKINRHDDISDPTKTQCNDGDSKAADQTELDDSPSSGVEVYRSYIRPGELQ</sequence>
<evidence type="ECO:0000313" key="3">
    <source>
        <dbReference type="EMBL" id="CAB3774610.1"/>
    </source>
</evidence>
<evidence type="ECO:0000259" key="2">
    <source>
        <dbReference type="Pfam" id="PF01464"/>
    </source>
</evidence>
<dbReference type="InterPro" id="IPR023346">
    <property type="entry name" value="Lysozyme-like_dom_sf"/>
</dbReference>
<evidence type="ECO:0000313" key="4">
    <source>
        <dbReference type="Proteomes" id="UP000494363"/>
    </source>
</evidence>
<name>A0A6J5F6V1_9BURK</name>
<dbReference type="AlphaFoldDB" id="A0A6J5F6V1"/>
<accession>A0A6J5F6V1</accession>
<dbReference type="Gene3D" id="1.10.530.10">
    <property type="match status" value="1"/>
</dbReference>
<reference evidence="3 4" key="1">
    <citation type="submission" date="2020-04" db="EMBL/GenBank/DDBJ databases">
        <authorList>
            <person name="De Canck E."/>
        </authorList>
    </citation>
    <scope>NUCLEOTIDE SEQUENCE [LARGE SCALE GENOMIC DNA]</scope>
    <source>
        <strain evidence="3 4">LMG 29542</strain>
    </source>
</reference>
<feature type="region of interest" description="Disordered" evidence="1">
    <location>
        <begin position="169"/>
        <end position="246"/>
    </location>
</feature>
<keyword evidence="4" id="KW-1185">Reference proteome</keyword>
<dbReference type="Pfam" id="PF01464">
    <property type="entry name" value="SLT"/>
    <property type="match status" value="1"/>
</dbReference>
<gene>
    <name evidence="3" type="ORF">LMG29542_07988</name>
</gene>
<dbReference type="Proteomes" id="UP000494363">
    <property type="component" value="Unassembled WGS sequence"/>
</dbReference>
<organism evidence="3 4">
    <name type="scientific">Paraburkholderia humisilvae</name>
    <dbReference type="NCBI Taxonomy" id="627669"/>
    <lineage>
        <taxon>Bacteria</taxon>
        <taxon>Pseudomonadati</taxon>
        <taxon>Pseudomonadota</taxon>
        <taxon>Betaproteobacteria</taxon>
        <taxon>Burkholderiales</taxon>
        <taxon>Burkholderiaceae</taxon>
        <taxon>Paraburkholderia</taxon>
    </lineage>
</organism>
<dbReference type="SUPFAM" id="SSF53955">
    <property type="entry name" value="Lysozyme-like"/>
    <property type="match status" value="1"/>
</dbReference>
<dbReference type="EMBL" id="CADIKH010000139">
    <property type="protein sequence ID" value="CAB3774610.1"/>
    <property type="molecule type" value="Genomic_DNA"/>
</dbReference>
<feature type="domain" description="Transglycosylase SLT" evidence="2">
    <location>
        <begin position="18"/>
        <end position="145"/>
    </location>
</feature>
<feature type="compositionally biased region" description="Polar residues" evidence="1">
    <location>
        <begin position="186"/>
        <end position="196"/>
    </location>
</feature>
<proteinExistence type="predicted"/>
<dbReference type="CDD" id="cd16892">
    <property type="entry name" value="LT_VirB1-like"/>
    <property type="match status" value="1"/>
</dbReference>
<evidence type="ECO:0000256" key="1">
    <source>
        <dbReference type="SAM" id="MobiDB-lite"/>
    </source>
</evidence>
<protein>
    <recommendedName>
        <fullName evidence="2">Transglycosylase SLT domain-containing protein</fullName>
    </recommendedName>
</protein>